<gene>
    <name evidence="12" type="ORF">DCM90_05860</name>
</gene>
<feature type="transmembrane region" description="Helical" evidence="10">
    <location>
        <begin position="69"/>
        <end position="86"/>
    </location>
</feature>
<feature type="transmembrane region" description="Helical" evidence="10">
    <location>
        <begin position="20"/>
        <end position="39"/>
    </location>
</feature>
<dbReference type="GO" id="GO:0015385">
    <property type="term" value="F:sodium:proton antiporter activity"/>
    <property type="evidence" value="ECO:0007669"/>
    <property type="project" value="InterPro"/>
</dbReference>
<evidence type="ECO:0000256" key="7">
    <source>
        <dbReference type="ARBA" id="ARBA00023065"/>
    </source>
</evidence>
<evidence type="ECO:0000259" key="11">
    <source>
        <dbReference type="Pfam" id="PF00999"/>
    </source>
</evidence>
<keyword evidence="3" id="KW-1003">Cell membrane</keyword>
<dbReference type="GO" id="GO:0005886">
    <property type="term" value="C:plasma membrane"/>
    <property type="evidence" value="ECO:0007669"/>
    <property type="project" value="UniProtKB-SubCell"/>
</dbReference>
<dbReference type="AlphaFoldDB" id="A0A2V1MZP1"/>
<dbReference type="EMBL" id="QCXQ01000002">
    <property type="protein sequence ID" value="PWG00449.1"/>
    <property type="molecule type" value="Genomic_DNA"/>
</dbReference>
<reference evidence="12 13" key="1">
    <citation type="journal article" date="2018" name="Int. J. Syst. Evol. Microbiol.">
        <title>Lactobacillus bambusae sp. nov., isolated from a traditional fermented Ma-bamboo shoots of Taiwan.</title>
        <authorList>
            <person name="Wang L.-T."/>
        </authorList>
    </citation>
    <scope>NUCLEOTIDE SEQUENCE [LARGE SCALE GENOMIC DNA]</scope>
    <source>
        <strain evidence="12 13">BS-W1</strain>
    </source>
</reference>
<dbReference type="PANTHER" id="PTHR10110:SF86">
    <property type="entry name" value="SODIUM_HYDROGEN EXCHANGER 7"/>
    <property type="match status" value="1"/>
</dbReference>
<proteinExistence type="predicted"/>
<name>A0A2V1MZP1_9LACO</name>
<keyword evidence="8 10" id="KW-0472">Membrane</keyword>
<keyword evidence="6" id="KW-0915">Sodium</keyword>
<evidence type="ECO:0000256" key="8">
    <source>
        <dbReference type="ARBA" id="ARBA00023136"/>
    </source>
</evidence>
<dbReference type="Gene3D" id="6.10.140.1330">
    <property type="match status" value="1"/>
</dbReference>
<dbReference type="GO" id="GO:0051453">
    <property type="term" value="P:regulation of intracellular pH"/>
    <property type="evidence" value="ECO:0007669"/>
    <property type="project" value="TreeGrafter"/>
</dbReference>
<sequence>MYATVTVTNPNNLGMITMSLAFSLLLLIFAVVIGNLLAAKIRLIPAAFWDIAVGLLFSLLPWFHNFEMVPEVFLFVIISMLMFNEGQHTNVRKLVQNLGATLSMSVWLSLATIVVVGLITHLFLPALSWPLAFVLGAIITPTDSVAVTSITSDLKVPAPVMETLETESLFNDASGLVVFNLCIAAITTGYFSVTHAVANFIYVFGGGILLGGILGWFLIMIRLWMIRQRLNGPQIIIPYKLLIPFIIYVTAELIGVSGILAVVAAGIVHGWQQNLLKLSSSRLQITTNSAWELVTSILNGIVFVLLGISFPEVWHQLQEHSVHNLALLVGLGLVLYVVMLVVRFLWVRLRFVKIPHQRKKNRFTDSALIAVNGVHGTITLAMAFSLPLTLNHRPFSDRTDLIFVSAVVIVLSLLVPTIVLKLTLPAKEEPVTLAELDQAKSETINSAITLVQQQPTTNTTIAVIETLNSQRAEPVRSDPKKVNALMDQTRQIDHDTIQQMLADGEISVQDADTYNQMAAMMYRRQDQSFWQVTKDWWDRLIPFTKIHREHRRRKKAYLNQPASARKTDRKEWITNMRRIEAKPYAVISDFLTNLPDAFNHPEIMAVRSFYDQRHRAWNRTRDEQSAQNQLLTSAFQEEYSYIQNRVQDGGFSKALGTKLFDEIANDQMLYIQQSSAMADAQ</sequence>
<dbReference type="OrthoDB" id="9809206at2"/>
<evidence type="ECO:0000256" key="5">
    <source>
        <dbReference type="ARBA" id="ARBA00022989"/>
    </source>
</evidence>
<accession>A0A2V1MZP1</accession>
<keyword evidence="5 10" id="KW-1133">Transmembrane helix</keyword>
<feature type="transmembrane region" description="Helical" evidence="10">
    <location>
        <begin position="46"/>
        <end position="63"/>
    </location>
</feature>
<dbReference type="InterPro" id="IPR006153">
    <property type="entry name" value="Cation/H_exchanger_TM"/>
</dbReference>
<dbReference type="InterPro" id="IPR018422">
    <property type="entry name" value="Cation/H_exchanger_CPA1"/>
</dbReference>
<protein>
    <submittedName>
        <fullName evidence="12">Na+/H+ antiporter</fullName>
    </submittedName>
</protein>
<evidence type="ECO:0000256" key="6">
    <source>
        <dbReference type="ARBA" id="ARBA00023053"/>
    </source>
</evidence>
<organism evidence="12 13">
    <name type="scientific">Levilactobacillus bambusae</name>
    <dbReference type="NCBI Taxonomy" id="2024736"/>
    <lineage>
        <taxon>Bacteria</taxon>
        <taxon>Bacillati</taxon>
        <taxon>Bacillota</taxon>
        <taxon>Bacilli</taxon>
        <taxon>Lactobacillales</taxon>
        <taxon>Lactobacillaceae</taxon>
        <taxon>Levilactobacillus</taxon>
    </lineage>
</organism>
<feature type="transmembrane region" description="Helical" evidence="10">
    <location>
        <begin position="98"/>
        <end position="124"/>
    </location>
</feature>
<keyword evidence="4 10" id="KW-0812">Transmembrane</keyword>
<dbReference type="Pfam" id="PF00999">
    <property type="entry name" value="Na_H_Exchanger"/>
    <property type="match status" value="1"/>
</dbReference>
<comment type="subcellular location">
    <subcellularLocation>
        <location evidence="1">Cell membrane</location>
        <topology evidence="1">Multi-pass membrane protein</topology>
    </subcellularLocation>
</comment>
<evidence type="ECO:0000313" key="12">
    <source>
        <dbReference type="EMBL" id="PWG00449.1"/>
    </source>
</evidence>
<feature type="transmembrane region" description="Helical" evidence="10">
    <location>
        <begin position="173"/>
        <end position="193"/>
    </location>
</feature>
<evidence type="ECO:0000256" key="4">
    <source>
        <dbReference type="ARBA" id="ARBA00022692"/>
    </source>
</evidence>
<keyword evidence="13" id="KW-1185">Reference proteome</keyword>
<evidence type="ECO:0000256" key="2">
    <source>
        <dbReference type="ARBA" id="ARBA00022448"/>
    </source>
</evidence>
<comment type="caution">
    <text evidence="12">The sequence shown here is derived from an EMBL/GenBank/DDBJ whole genome shotgun (WGS) entry which is preliminary data.</text>
</comment>
<keyword evidence="7" id="KW-0406">Ion transport</keyword>
<evidence type="ECO:0000256" key="1">
    <source>
        <dbReference type="ARBA" id="ARBA00004651"/>
    </source>
</evidence>
<keyword evidence="2" id="KW-0813">Transport</keyword>
<feature type="transmembrane region" description="Helical" evidence="10">
    <location>
        <begin position="401"/>
        <end position="420"/>
    </location>
</feature>
<dbReference type="PANTHER" id="PTHR10110">
    <property type="entry name" value="SODIUM/HYDROGEN EXCHANGER"/>
    <property type="match status" value="1"/>
</dbReference>
<keyword evidence="9" id="KW-0739">Sodium transport</keyword>
<dbReference type="GO" id="GO:0015386">
    <property type="term" value="F:potassium:proton antiporter activity"/>
    <property type="evidence" value="ECO:0007669"/>
    <property type="project" value="TreeGrafter"/>
</dbReference>
<feature type="transmembrane region" description="Helical" evidence="10">
    <location>
        <begin position="322"/>
        <end position="346"/>
    </location>
</feature>
<evidence type="ECO:0000256" key="10">
    <source>
        <dbReference type="SAM" id="Phobius"/>
    </source>
</evidence>
<evidence type="ECO:0000313" key="13">
    <source>
        <dbReference type="Proteomes" id="UP000245080"/>
    </source>
</evidence>
<feature type="transmembrane region" description="Helical" evidence="10">
    <location>
        <begin position="245"/>
        <end position="268"/>
    </location>
</feature>
<feature type="transmembrane region" description="Helical" evidence="10">
    <location>
        <begin position="289"/>
        <end position="310"/>
    </location>
</feature>
<feature type="transmembrane region" description="Helical" evidence="10">
    <location>
        <begin position="367"/>
        <end position="389"/>
    </location>
</feature>
<feature type="domain" description="Cation/H+ exchanger transmembrane" evidence="11">
    <location>
        <begin position="30"/>
        <end position="424"/>
    </location>
</feature>
<dbReference type="Proteomes" id="UP000245080">
    <property type="component" value="Unassembled WGS sequence"/>
</dbReference>
<feature type="transmembrane region" description="Helical" evidence="10">
    <location>
        <begin position="200"/>
        <end position="225"/>
    </location>
</feature>
<dbReference type="GO" id="GO:0098719">
    <property type="term" value="P:sodium ion import across plasma membrane"/>
    <property type="evidence" value="ECO:0007669"/>
    <property type="project" value="TreeGrafter"/>
</dbReference>
<evidence type="ECO:0000256" key="3">
    <source>
        <dbReference type="ARBA" id="ARBA00022475"/>
    </source>
</evidence>
<evidence type="ECO:0000256" key="9">
    <source>
        <dbReference type="ARBA" id="ARBA00023201"/>
    </source>
</evidence>